<accession>A0ABS4NQN5</accession>
<organism evidence="1 2">
    <name type="scientific">Paenibacillus silagei</name>
    <dbReference type="NCBI Taxonomy" id="1670801"/>
    <lineage>
        <taxon>Bacteria</taxon>
        <taxon>Bacillati</taxon>
        <taxon>Bacillota</taxon>
        <taxon>Bacilli</taxon>
        <taxon>Bacillales</taxon>
        <taxon>Paenibacillaceae</taxon>
        <taxon>Paenibacillus</taxon>
    </lineage>
</organism>
<dbReference type="RefSeq" id="WP_036724232.1">
    <property type="nucleotide sequence ID" value="NZ_JAGGLV010000005.1"/>
</dbReference>
<proteinExistence type="predicted"/>
<protein>
    <recommendedName>
        <fullName evidence="3">Transposase</fullName>
    </recommendedName>
</protein>
<name>A0ABS4NQN5_9BACL</name>
<dbReference type="EMBL" id="JAGGLV010000005">
    <property type="protein sequence ID" value="MBP2111715.1"/>
    <property type="molecule type" value="Genomic_DNA"/>
</dbReference>
<keyword evidence="2" id="KW-1185">Reference proteome</keyword>
<sequence>MSRSIKKTPVCKEQASRWIKRQASKAVRRYPHDISFGKSYRKIFSSWDISDWWFYTPYKKAVNEWETTHKTWRKQVSFQEMTFQWAKSFKRK</sequence>
<evidence type="ECO:0000313" key="2">
    <source>
        <dbReference type="Proteomes" id="UP000773462"/>
    </source>
</evidence>
<reference evidence="1 2" key="1">
    <citation type="submission" date="2021-03" db="EMBL/GenBank/DDBJ databases">
        <title>Genomic Encyclopedia of Type Strains, Phase IV (KMG-IV): sequencing the most valuable type-strain genomes for metagenomic binning, comparative biology and taxonomic classification.</title>
        <authorList>
            <person name="Goeker M."/>
        </authorList>
    </citation>
    <scope>NUCLEOTIDE SEQUENCE [LARGE SCALE GENOMIC DNA]</scope>
    <source>
        <strain evidence="1 2">DSM 101953</strain>
    </source>
</reference>
<dbReference type="Proteomes" id="UP000773462">
    <property type="component" value="Unassembled WGS sequence"/>
</dbReference>
<evidence type="ECO:0008006" key="3">
    <source>
        <dbReference type="Google" id="ProtNLM"/>
    </source>
</evidence>
<evidence type="ECO:0000313" key="1">
    <source>
        <dbReference type="EMBL" id="MBP2111715.1"/>
    </source>
</evidence>
<comment type="caution">
    <text evidence="1">The sequence shown here is derived from an EMBL/GenBank/DDBJ whole genome shotgun (WGS) entry which is preliminary data.</text>
</comment>
<gene>
    <name evidence="1" type="ORF">J2Z70_001856</name>
</gene>